<proteinExistence type="predicted"/>
<sequence>MADITTNTPVQAGLNKRFQAALKSLTARYAQYRVYRETMNELQGLSNRELADLGLSRSEIRRVAYHAAYN</sequence>
<dbReference type="Proteomes" id="UP000182932">
    <property type="component" value="Unassembled WGS sequence"/>
</dbReference>
<dbReference type="EMBL" id="FNYY01000002">
    <property type="protein sequence ID" value="SEI94685.1"/>
    <property type="molecule type" value="Genomic_DNA"/>
</dbReference>
<dbReference type="AlphaFoldDB" id="A0A975W7Z6"/>
<evidence type="ECO:0000313" key="2">
    <source>
        <dbReference type="EMBL" id="SEI94685.1"/>
    </source>
</evidence>
<keyword evidence="3" id="KW-1185">Reference proteome</keyword>
<reference evidence="2 3" key="1">
    <citation type="submission" date="2016-10" db="EMBL/GenBank/DDBJ databases">
        <authorList>
            <person name="Varghese N."/>
            <person name="Submissions S."/>
        </authorList>
    </citation>
    <scope>NUCLEOTIDE SEQUENCE [LARGE SCALE GENOMIC DNA]</scope>
    <source>
        <strain evidence="2 3">FF3</strain>
    </source>
</reference>
<evidence type="ECO:0000259" key="1">
    <source>
        <dbReference type="Pfam" id="PF06568"/>
    </source>
</evidence>
<gene>
    <name evidence="2" type="ORF">SAMN04487940_102444</name>
</gene>
<organism evidence="2 3">
    <name type="scientific">Marinovum algicola</name>
    <dbReference type="NCBI Taxonomy" id="42444"/>
    <lineage>
        <taxon>Bacteria</taxon>
        <taxon>Pseudomonadati</taxon>
        <taxon>Pseudomonadota</taxon>
        <taxon>Alphaproteobacteria</taxon>
        <taxon>Rhodobacterales</taxon>
        <taxon>Roseobacteraceae</taxon>
        <taxon>Marinovum</taxon>
    </lineage>
</organism>
<accession>A0A975W7Z6</accession>
<name>A0A975W7Z6_9RHOB</name>
<dbReference type="GeneID" id="80817297"/>
<feature type="domain" description="YjiS-like" evidence="1">
    <location>
        <begin position="26"/>
        <end position="61"/>
    </location>
</feature>
<dbReference type="Pfam" id="PF06568">
    <property type="entry name" value="YjiS-like"/>
    <property type="match status" value="1"/>
</dbReference>
<dbReference type="RefSeq" id="WP_048530597.1">
    <property type="nucleotide sequence ID" value="NZ_CATLQZ010000001.1"/>
</dbReference>
<dbReference type="InterPro" id="IPR009506">
    <property type="entry name" value="YjiS-like"/>
</dbReference>
<protein>
    <submittedName>
        <fullName evidence="2">Uncharacterized conserved protein YjiS, DUF1127 family</fullName>
    </submittedName>
</protein>
<evidence type="ECO:0000313" key="3">
    <source>
        <dbReference type="Proteomes" id="UP000182932"/>
    </source>
</evidence>
<comment type="caution">
    <text evidence="2">The sequence shown here is derived from an EMBL/GenBank/DDBJ whole genome shotgun (WGS) entry which is preliminary data.</text>
</comment>